<evidence type="ECO:0000313" key="2">
    <source>
        <dbReference type="Proteomes" id="UP000002505"/>
    </source>
</evidence>
<sequence length="57" mass="6021">MKSFACCDVVPGCNASWLRETDDEILAAVAQHAADVHAMNHVPAELVESVRAAVATV</sequence>
<dbReference type="eggNOG" id="COG5466">
    <property type="taxonomic scope" value="Bacteria"/>
</dbReference>
<dbReference type="Proteomes" id="UP000002505">
    <property type="component" value="Chromosome"/>
</dbReference>
<organism evidence="1 2">
    <name type="scientific">Pseudarthrobacter chlorophenolicus (strain ATCC 700700 / DSM 12829 / CIP 107037 / JCM 12360 / KCTC 9906 / NCIMB 13794 / A6)</name>
    <name type="common">Arthrobacter chlorophenolicus</name>
    <dbReference type="NCBI Taxonomy" id="452863"/>
    <lineage>
        <taxon>Bacteria</taxon>
        <taxon>Bacillati</taxon>
        <taxon>Actinomycetota</taxon>
        <taxon>Actinomycetes</taxon>
        <taxon>Micrococcales</taxon>
        <taxon>Micrococcaceae</taxon>
        <taxon>Pseudarthrobacter</taxon>
    </lineage>
</organism>
<reference evidence="1" key="1">
    <citation type="submission" date="2009-01" db="EMBL/GenBank/DDBJ databases">
        <title>Complete sequence of chromosome of Arthrobacter chlorophenolicus A6.</title>
        <authorList>
            <consortium name="US DOE Joint Genome Institute"/>
            <person name="Lucas S."/>
            <person name="Copeland A."/>
            <person name="Lapidus A."/>
            <person name="Glavina del Rio T."/>
            <person name="Tice H."/>
            <person name="Bruce D."/>
            <person name="Goodwin L."/>
            <person name="Pitluck S."/>
            <person name="Goltsman E."/>
            <person name="Clum A."/>
            <person name="Larimer F."/>
            <person name="Land M."/>
            <person name="Hauser L."/>
            <person name="Kyrpides N."/>
            <person name="Mikhailova N."/>
            <person name="Jansson J."/>
            <person name="Richardson P."/>
        </authorList>
    </citation>
    <scope>NUCLEOTIDE SEQUENCE [LARGE SCALE GENOMIC DNA]</scope>
    <source>
        <strain evidence="1">A6</strain>
    </source>
</reference>
<name>B8H6V8_PSECP</name>
<dbReference type="AlphaFoldDB" id="B8H6V8"/>
<dbReference type="RefSeq" id="WP_015936899.1">
    <property type="nucleotide sequence ID" value="NC_011886.1"/>
</dbReference>
<dbReference type="EMBL" id="CP001341">
    <property type="protein sequence ID" value="ACL39679.1"/>
    <property type="molecule type" value="Genomic_DNA"/>
</dbReference>
<dbReference type="HOGENOM" id="CLU_200908_1_0_11"/>
<protein>
    <recommendedName>
        <fullName evidence="3">Small metal-binding protein</fullName>
    </recommendedName>
</protein>
<dbReference type="KEGG" id="ach:Achl_1692"/>
<dbReference type="STRING" id="452863.Achl_1692"/>
<keyword evidence="2" id="KW-1185">Reference proteome</keyword>
<dbReference type="InterPro" id="IPR009409">
    <property type="entry name" value="DUF1059"/>
</dbReference>
<accession>B8H6V8</accession>
<proteinExistence type="predicted"/>
<dbReference type="Pfam" id="PF06348">
    <property type="entry name" value="DUF1059"/>
    <property type="match status" value="1"/>
</dbReference>
<gene>
    <name evidence="1" type="ordered locus">Achl_1692</name>
</gene>
<evidence type="ECO:0008006" key="3">
    <source>
        <dbReference type="Google" id="ProtNLM"/>
    </source>
</evidence>
<evidence type="ECO:0000313" key="1">
    <source>
        <dbReference type="EMBL" id="ACL39679.1"/>
    </source>
</evidence>